<dbReference type="PANTHER" id="PTHR43814:SF1">
    <property type="entry name" value="ARGININOSUCCINATE LYASE"/>
    <property type="match status" value="1"/>
</dbReference>
<evidence type="ECO:0000256" key="1">
    <source>
        <dbReference type="ARBA" id="ARBA00004941"/>
    </source>
</evidence>
<dbReference type="GO" id="GO:0042450">
    <property type="term" value="P:L-arginine biosynthetic process via ornithine"/>
    <property type="evidence" value="ECO:0007669"/>
    <property type="project" value="InterPro"/>
</dbReference>
<dbReference type="Gene3D" id="1.10.275.10">
    <property type="entry name" value="Fumarase/aspartase (N-terminal domain)"/>
    <property type="match status" value="1"/>
</dbReference>
<dbReference type="UniPathway" id="UPA00068">
    <property type="reaction ID" value="UER00114"/>
</dbReference>
<dbReference type="OrthoDB" id="4899737at2"/>
<dbReference type="Gene3D" id="1.20.200.10">
    <property type="entry name" value="Fumarase/aspartase (Central domain)"/>
    <property type="match status" value="1"/>
</dbReference>
<dbReference type="SUPFAM" id="SSF48557">
    <property type="entry name" value="L-aspartase-like"/>
    <property type="match status" value="1"/>
</dbReference>
<dbReference type="InterPro" id="IPR000362">
    <property type="entry name" value="Fumarate_lyase_fam"/>
</dbReference>
<comment type="caution">
    <text evidence="6">The sequence shown here is derived from an EMBL/GenBank/DDBJ whole genome shotgun (WGS) entry which is preliminary data.</text>
</comment>
<name>A0A540WD18_9ACTN</name>
<dbReference type="RefSeq" id="WP_141637335.1">
    <property type="nucleotide sequence ID" value="NZ_VIGB01000003.1"/>
</dbReference>
<keyword evidence="7" id="KW-1185">Reference proteome</keyword>
<dbReference type="GO" id="GO:0004056">
    <property type="term" value="F:argininosuccinate lyase activity"/>
    <property type="evidence" value="ECO:0007669"/>
    <property type="project" value="UniProtKB-EC"/>
</dbReference>
<dbReference type="Gene3D" id="1.10.40.30">
    <property type="entry name" value="Fumarase/aspartase (C-terminal domain)"/>
    <property type="match status" value="1"/>
</dbReference>
<dbReference type="GO" id="GO:0005829">
    <property type="term" value="C:cytosol"/>
    <property type="evidence" value="ECO:0007669"/>
    <property type="project" value="TreeGrafter"/>
</dbReference>
<dbReference type="EC" id="4.3.2.1" evidence="2"/>
<evidence type="ECO:0000259" key="5">
    <source>
        <dbReference type="Pfam" id="PF00206"/>
    </source>
</evidence>
<protein>
    <recommendedName>
        <fullName evidence="2">argininosuccinate lyase</fullName>
        <ecNumber evidence="2">4.3.2.1</ecNumber>
    </recommendedName>
</protein>
<dbReference type="Proteomes" id="UP000319103">
    <property type="component" value="Unassembled WGS sequence"/>
</dbReference>
<comment type="pathway">
    <text evidence="1">Amino-acid biosynthesis; L-arginine biosynthesis; L-arginine from L-ornithine and carbamoyl phosphate: step 3/3.</text>
</comment>
<proteinExistence type="predicted"/>
<keyword evidence="4 6" id="KW-0456">Lyase</keyword>
<organism evidence="6 7">
    <name type="scientific">Kitasatospora acidiphila</name>
    <dbReference type="NCBI Taxonomy" id="2567942"/>
    <lineage>
        <taxon>Bacteria</taxon>
        <taxon>Bacillati</taxon>
        <taxon>Actinomycetota</taxon>
        <taxon>Actinomycetes</taxon>
        <taxon>Kitasatosporales</taxon>
        <taxon>Streptomycetaceae</taxon>
        <taxon>Kitasatospora</taxon>
    </lineage>
</organism>
<gene>
    <name evidence="6" type="ORF">E6W39_37985</name>
</gene>
<evidence type="ECO:0000256" key="4">
    <source>
        <dbReference type="ARBA" id="ARBA00023239"/>
    </source>
</evidence>
<dbReference type="Pfam" id="PF00206">
    <property type="entry name" value="Lyase_1"/>
    <property type="match status" value="1"/>
</dbReference>
<evidence type="ECO:0000256" key="2">
    <source>
        <dbReference type="ARBA" id="ARBA00012338"/>
    </source>
</evidence>
<dbReference type="InterPro" id="IPR009049">
    <property type="entry name" value="Argininosuccinate_lyase"/>
</dbReference>
<dbReference type="PRINTS" id="PR00149">
    <property type="entry name" value="FUMRATELYASE"/>
</dbReference>
<evidence type="ECO:0000313" key="6">
    <source>
        <dbReference type="EMBL" id="TQF06930.1"/>
    </source>
</evidence>
<dbReference type="AlphaFoldDB" id="A0A540WD18"/>
<evidence type="ECO:0000313" key="7">
    <source>
        <dbReference type="Proteomes" id="UP000319103"/>
    </source>
</evidence>
<dbReference type="InterPro" id="IPR024083">
    <property type="entry name" value="Fumarase/histidase_N"/>
</dbReference>
<dbReference type="InterPro" id="IPR022761">
    <property type="entry name" value="Fumarate_lyase_N"/>
</dbReference>
<accession>A0A540WD18</accession>
<feature type="domain" description="Fumarate lyase N-terminal" evidence="5">
    <location>
        <begin position="81"/>
        <end position="285"/>
    </location>
</feature>
<dbReference type="PANTHER" id="PTHR43814">
    <property type="entry name" value="ARGININOSUCCINATE LYASE"/>
    <property type="match status" value="1"/>
</dbReference>
<keyword evidence="3" id="KW-0055">Arginine biosynthesis</keyword>
<keyword evidence="3" id="KW-0028">Amino-acid biosynthesis</keyword>
<dbReference type="PRINTS" id="PR00145">
    <property type="entry name" value="ARGSUCLYASE"/>
</dbReference>
<sequence>MTDPNPSALLSSRDTFFWLCTLDQASTVMTVEQGIVPAEIGARTAAAIARVIADAAEPGADRPTDYLQVEPLVRQLVGPDASRIHSGRSRQDMLATVHRLLLRDRLLLVHRALGELRGRLLASADRYQRAIVPAYTNGVQAQPVTFGHLLLGYEATLRRSAARLAEAYPRVNSSPLGVAALATSSFPVNRTRLAELLGFDDTVHNSFDAAQLSPVDVGFEVASVAMALALSIGTLVQDIHAQYHHARPWIVLDDTGLLAPSTLMPQKRNPVALNRARLLASEVVGDGVSTAMAAHNVASGLTDYKRAEAARTLERALALLAEVDAIAAALRLDEQAALDEVRGDWSTTSELANALQQKADVPFHIGHKFASALVTHGRGRQLTIDQLDFADVRRLYRETAAGFSEAAAELPLTEPQFRDALDPAAMISRYRGLGGPQPAEVHRMLVAARSALVEDVNWREAAEGRLRAAEASLRGKFTALLAQAAGPVG</sequence>
<dbReference type="EMBL" id="VIGB01000003">
    <property type="protein sequence ID" value="TQF06930.1"/>
    <property type="molecule type" value="Genomic_DNA"/>
</dbReference>
<dbReference type="InterPro" id="IPR008948">
    <property type="entry name" value="L-Aspartase-like"/>
</dbReference>
<reference evidence="6 7" key="1">
    <citation type="submission" date="2019-06" db="EMBL/GenBank/DDBJ databases">
        <title>Description of Kitasatospora acidophila sp. nov. isolated from pine grove soil, and reclassification of Streptomyces novaecaesareae to Kitasatospora novaeceasareae comb. nov.</title>
        <authorList>
            <person name="Kim M.J."/>
        </authorList>
    </citation>
    <scope>NUCLEOTIDE SEQUENCE [LARGE SCALE GENOMIC DNA]</scope>
    <source>
        <strain evidence="6 7">MMS16-CNU292</strain>
    </source>
</reference>
<evidence type="ECO:0000256" key="3">
    <source>
        <dbReference type="ARBA" id="ARBA00022571"/>
    </source>
</evidence>